<keyword evidence="6" id="KW-1185">Reference proteome</keyword>
<feature type="compositionally biased region" description="Acidic residues" evidence="2">
    <location>
        <begin position="592"/>
        <end position="606"/>
    </location>
</feature>
<dbReference type="InterPro" id="IPR038765">
    <property type="entry name" value="Papain-like_cys_pep_sf"/>
</dbReference>
<dbReference type="Proteomes" id="UP000024635">
    <property type="component" value="Unassembled WGS sequence"/>
</dbReference>
<gene>
    <name evidence="5" type="primary">Acey_s0065.g3632</name>
    <name evidence="5" type="synonym">Acey-F15D4.4</name>
    <name evidence="5" type="ORF">Y032_0065g3632</name>
</gene>
<dbReference type="CDD" id="cd02248">
    <property type="entry name" value="Peptidase_C1A"/>
    <property type="match status" value="1"/>
</dbReference>
<dbReference type="PANTHER" id="PTHR12411">
    <property type="entry name" value="CYSTEINE PROTEASE FAMILY C1-RELATED"/>
    <property type="match status" value="1"/>
</dbReference>
<feature type="domain" description="Peptidase C1A papain C-terminal" evidence="3">
    <location>
        <begin position="314"/>
        <end position="534"/>
    </location>
</feature>
<dbReference type="Pfam" id="PF08246">
    <property type="entry name" value="Inhibitor_I29"/>
    <property type="match status" value="1"/>
</dbReference>
<dbReference type="Pfam" id="PF00112">
    <property type="entry name" value="Peptidase_C1"/>
    <property type="match status" value="1"/>
</dbReference>
<protein>
    <recommendedName>
        <fullName evidence="7">Papain family cysteine protease</fullName>
    </recommendedName>
</protein>
<feature type="domain" description="Cathepsin propeptide inhibitor" evidence="4">
    <location>
        <begin position="227"/>
        <end position="286"/>
    </location>
</feature>
<proteinExistence type="inferred from homology"/>
<dbReference type="AlphaFoldDB" id="A0A016U0J0"/>
<evidence type="ECO:0000259" key="3">
    <source>
        <dbReference type="SMART" id="SM00645"/>
    </source>
</evidence>
<dbReference type="GO" id="GO:0006508">
    <property type="term" value="P:proteolysis"/>
    <property type="evidence" value="ECO:0007669"/>
    <property type="project" value="InterPro"/>
</dbReference>
<dbReference type="OrthoDB" id="10253408at2759"/>
<dbReference type="MEROPS" id="C01.A45"/>
<evidence type="ECO:0000259" key="4">
    <source>
        <dbReference type="SMART" id="SM00848"/>
    </source>
</evidence>
<feature type="compositionally biased region" description="Basic residues" evidence="2">
    <location>
        <begin position="626"/>
        <end position="635"/>
    </location>
</feature>
<dbReference type="STRING" id="53326.A0A016U0J0"/>
<dbReference type="InterPro" id="IPR000668">
    <property type="entry name" value="Peptidase_C1A_C"/>
</dbReference>
<comment type="similarity">
    <text evidence="1">Belongs to the peptidase C1 family.</text>
</comment>
<reference evidence="6" key="1">
    <citation type="journal article" date="2015" name="Nat. Genet.">
        <title>The genome and transcriptome of the zoonotic hookworm Ancylostoma ceylanicum identify infection-specific gene families.</title>
        <authorList>
            <person name="Schwarz E.M."/>
            <person name="Hu Y."/>
            <person name="Antoshechkin I."/>
            <person name="Miller M.M."/>
            <person name="Sternberg P.W."/>
            <person name="Aroian R.V."/>
        </authorList>
    </citation>
    <scope>NUCLEOTIDE SEQUENCE</scope>
    <source>
        <strain evidence="6">HY135</strain>
    </source>
</reference>
<dbReference type="SMART" id="SM00645">
    <property type="entry name" value="Pept_C1"/>
    <property type="match status" value="1"/>
</dbReference>
<evidence type="ECO:0000256" key="2">
    <source>
        <dbReference type="SAM" id="MobiDB-lite"/>
    </source>
</evidence>
<dbReference type="PRINTS" id="PR00705">
    <property type="entry name" value="PAPAIN"/>
</dbReference>
<evidence type="ECO:0000256" key="1">
    <source>
        <dbReference type="ARBA" id="ARBA00008455"/>
    </source>
</evidence>
<evidence type="ECO:0000313" key="6">
    <source>
        <dbReference type="Proteomes" id="UP000024635"/>
    </source>
</evidence>
<dbReference type="Gene3D" id="1.10.287.2250">
    <property type="match status" value="1"/>
</dbReference>
<dbReference type="InterPro" id="IPR013128">
    <property type="entry name" value="Peptidase_C1A"/>
</dbReference>
<feature type="region of interest" description="Disordered" evidence="2">
    <location>
        <begin position="592"/>
        <end position="644"/>
    </location>
</feature>
<dbReference type="SUPFAM" id="SSF54001">
    <property type="entry name" value="Cysteine proteinases"/>
    <property type="match status" value="1"/>
</dbReference>
<organism evidence="5 6">
    <name type="scientific">Ancylostoma ceylanicum</name>
    <dbReference type="NCBI Taxonomy" id="53326"/>
    <lineage>
        <taxon>Eukaryota</taxon>
        <taxon>Metazoa</taxon>
        <taxon>Ecdysozoa</taxon>
        <taxon>Nematoda</taxon>
        <taxon>Chromadorea</taxon>
        <taxon>Rhabditida</taxon>
        <taxon>Rhabditina</taxon>
        <taxon>Rhabditomorpha</taxon>
        <taxon>Strongyloidea</taxon>
        <taxon>Ancylostomatidae</taxon>
        <taxon>Ancylostomatinae</taxon>
        <taxon>Ancylostoma</taxon>
    </lineage>
</organism>
<accession>A0A016U0J0</accession>
<dbReference type="SMART" id="SM00848">
    <property type="entry name" value="Inhibitor_I29"/>
    <property type="match status" value="1"/>
</dbReference>
<dbReference type="Gene3D" id="3.90.70.10">
    <property type="entry name" value="Cysteine proteinases"/>
    <property type="match status" value="1"/>
</dbReference>
<feature type="region of interest" description="Disordered" evidence="2">
    <location>
        <begin position="186"/>
        <end position="211"/>
    </location>
</feature>
<dbReference type="EMBL" id="JARK01001401">
    <property type="protein sequence ID" value="EYC08585.1"/>
    <property type="molecule type" value="Genomic_DNA"/>
</dbReference>
<dbReference type="InterPro" id="IPR039417">
    <property type="entry name" value="Peptidase_C1A_papain-like"/>
</dbReference>
<dbReference type="GO" id="GO:0008234">
    <property type="term" value="F:cysteine-type peptidase activity"/>
    <property type="evidence" value="ECO:0007669"/>
    <property type="project" value="InterPro"/>
</dbReference>
<sequence>MGHSERSEGWCIHRMKASGAVVYYQACLILIENDRISVHDPFRAIYARHSAGPDKWHFNAATVFGPEKNGVDLRQLALKPYLLSCSQFFHSSRMCSRLLRRLVTFLALFISDGFCACSKKDGPYCETLLTKIHKTVSVSTKCSQWVAMLDATYFVSEFSLPADKRTMTRDYCPVSCNYCNPVPATSTSRKPSTPQPTIPATIPLTSPPTTAKPEEMLKEILEKDVDFRRLTKEYDIEKDAQDALIRYQLFAKNKKKVTEHNALFEAGMSSYKMAVNQFSVAKPDELAPLALSLPPPTPISDVHLDLNRRKRQAQNDTVDHRQYMQPIANQLNCGGCWAFAMNAAVEGFFAMNGHDIPALSVQQLLDCDRAVDAGYGVANAGCNGGYFQIAATYMQQKGITSSSQYPFRGEASIFCQLTSPAIIPRMKSFDTGYVSVENDTSYALLDAAMEQRVRKGPVAVGMAVNFNIYSYSEGIFDGACGPNINHAVVIVGFTPQYWIIRNSWGPSWGENGHIRILRQPTDPCQLIRYWAQPTEIGTWPEGSWSGNAVVVPPVDFTTTAEPSPEDSDENECCECCECEDDDDEECFIFEEDSSSECNETTEDVEETSFTAAVPITPLESSENTKKSKKPSKNHRSRESQEREH</sequence>
<dbReference type="InterPro" id="IPR013201">
    <property type="entry name" value="Prot_inhib_I29"/>
</dbReference>
<comment type="caution">
    <text evidence="5">The sequence shown here is derived from an EMBL/GenBank/DDBJ whole genome shotgun (WGS) entry which is preliminary data.</text>
</comment>
<evidence type="ECO:0000313" key="5">
    <source>
        <dbReference type="EMBL" id="EYC08585.1"/>
    </source>
</evidence>
<evidence type="ECO:0008006" key="7">
    <source>
        <dbReference type="Google" id="ProtNLM"/>
    </source>
</evidence>
<name>A0A016U0J0_9BILA</name>